<keyword evidence="5" id="KW-1185">Reference proteome</keyword>
<dbReference type="NCBIfam" id="NF010396">
    <property type="entry name" value="PRK13824.1"/>
    <property type="match status" value="1"/>
</dbReference>
<evidence type="ECO:0000256" key="1">
    <source>
        <dbReference type="SAM" id="MobiDB-lite"/>
    </source>
</evidence>
<reference evidence="4" key="1">
    <citation type="journal article" date="2021" name="Front. Microbiol.">
        <title>Comprehensive Comparative Genomics and Phenotyping of Methylobacterium Species.</title>
        <authorList>
            <person name="Alessa O."/>
            <person name="Ogura Y."/>
            <person name="Fujitani Y."/>
            <person name="Takami H."/>
            <person name="Hayashi T."/>
            <person name="Sahin N."/>
            <person name="Tani A."/>
        </authorList>
    </citation>
    <scope>NUCLEOTIDE SEQUENCE</scope>
    <source>
        <strain evidence="4">NBRC 15686</strain>
    </source>
</reference>
<evidence type="ECO:0000259" key="3">
    <source>
        <dbReference type="Pfam" id="PF11800"/>
    </source>
</evidence>
<dbReference type="SUPFAM" id="SSF46785">
    <property type="entry name" value="Winged helix' DNA-binding domain"/>
    <property type="match status" value="1"/>
</dbReference>
<feature type="domain" description="Plasmid replication protein C C-terminal" evidence="3">
    <location>
        <begin position="318"/>
        <end position="417"/>
    </location>
</feature>
<evidence type="ECO:0000313" key="5">
    <source>
        <dbReference type="Proteomes" id="UP001055039"/>
    </source>
</evidence>
<dbReference type="Pfam" id="PF03428">
    <property type="entry name" value="RP-C"/>
    <property type="match status" value="1"/>
</dbReference>
<sequence length="426" mass="45636">MTATRGSLGEAARRITAPFGARSLSHAQIAAQADANRRPTGVVAEKWRVLHDLTDARVSFGLSAATLNVLEALLTFHPETVLAPDPEADIDLIVFPSNRTLAARARGLSEAALRRHLCALVEAGLVIRRDSPNGKRYARRGEGGQVTHAFGFDLTPLALRAQEITATAAAVRAQVQAEEVAREKVSLLRRDCAKLLDALIALDGEHTSASDASAAGLQAQYRALLAAYPRRPEPADVTTLGDGLEALALAVSTALISRTESKKMSGTAAHSERHKQSSKPDTLVYERASGDEQKEPTEPEPGSSRPATTVSAIRSTYPLSSVLEACPQVEEFAPSGIRSWHDLLDTADRIRPMLGISPSAWQDAQDAMGPEGAAITLAAILERNDEIKNAGAYLRSLTDRKRSGKYSLGPVLQALRSSRLQARRVA</sequence>
<dbReference type="NCBIfam" id="NF040974">
    <property type="entry name" value="RepABC_RepC"/>
    <property type="match status" value="1"/>
</dbReference>
<name>A0ABQ4UK67_9HYPH</name>
<organism evidence="4 5">
    <name type="scientific">Methylorubrum aminovorans</name>
    <dbReference type="NCBI Taxonomy" id="269069"/>
    <lineage>
        <taxon>Bacteria</taxon>
        <taxon>Pseudomonadati</taxon>
        <taxon>Pseudomonadota</taxon>
        <taxon>Alphaproteobacteria</taxon>
        <taxon>Hyphomicrobiales</taxon>
        <taxon>Methylobacteriaceae</taxon>
        <taxon>Methylorubrum</taxon>
    </lineage>
</organism>
<dbReference type="Proteomes" id="UP001055039">
    <property type="component" value="Unassembled WGS sequence"/>
</dbReference>
<dbReference type="Pfam" id="PF11800">
    <property type="entry name" value="RP-C_C"/>
    <property type="match status" value="1"/>
</dbReference>
<evidence type="ECO:0000259" key="2">
    <source>
        <dbReference type="Pfam" id="PF03428"/>
    </source>
</evidence>
<dbReference type="InterPro" id="IPR005090">
    <property type="entry name" value="RepC_N"/>
</dbReference>
<dbReference type="InterPro" id="IPR021760">
    <property type="entry name" value="RepC_C"/>
</dbReference>
<feature type="domain" description="Plasmid replication protein C N-terminal" evidence="2">
    <location>
        <begin position="22"/>
        <end position="198"/>
    </location>
</feature>
<gene>
    <name evidence="4" type="ORF">LNAOJCKE_4892</name>
</gene>
<dbReference type="InterPro" id="IPR047611">
    <property type="entry name" value="RepABC_RepC"/>
</dbReference>
<accession>A0ABQ4UK67</accession>
<evidence type="ECO:0008006" key="6">
    <source>
        <dbReference type="Google" id="ProtNLM"/>
    </source>
</evidence>
<dbReference type="RefSeq" id="WP_238228594.1">
    <property type="nucleotide sequence ID" value="NZ_BAAADH010000014.1"/>
</dbReference>
<proteinExistence type="predicted"/>
<reference evidence="4" key="2">
    <citation type="submission" date="2021-08" db="EMBL/GenBank/DDBJ databases">
        <authorList>
            <person name="Tani A."/>
            <person name="Ola A."/>
            <person name="Ogura Y."/>
            <person name="Katsura K."/>
            <person name="Hayashi T."/>
        </authorList>
    </citation>
    <scope>NUCLEOTIDE SEQUENCE</scope>
    <source>
        <strain evidence="4">NBRC 15686</strain>
    </source>
</reference>
<feature type="region of interest" description="Disordered" evidence="1">
    <location>
        <begin position="260"/>
        <end position="309"/>
    </location>
</feature>
<protein>
    <recommendedName>
        <fullName evidence="6">Replication protein C</fullName>
    </recommendedName>
</protein>
<dbReference type="EMBL" id="BPRC01000031">
    <property type="protein sequence ID" value="GJE67660.1"/>
    <property type="molecule type" value="Genomic_DNA"/>
</dbReference>
<feature type="compositionally biased region" description="Basic and acidic residues" evidence="1">
    <location>
        <begin position="288"/>
        <end position="297"/>
    </location>
</feature>
<comment type="caution">
    <text evidence="4">The sequence shown here is derived from an EMBL/GenBank/DDBJ whole genome shotgun (WGS) entry which is preliminary data.</text>
</comment>
<evidence type="ECO:0000313" key="4">
    <source>
        <dbReference type="EMBL" id="GJE67660.1"/>
    </source>
</evidence>
<dbReference type="InterPro" id="IPR036390">
    <property type="entry name" value="WH_DNA-bd_sf"/>
</dbReference>